<feature type="compositionally biased region" description="Basic and acidic residues" evidence="6">
    <location>
        <begin position="18"/>
        <end position="27"/>
    </location>
</feature>
<evidence type="ECO:0000256" key="5">
    <source>
        <dbReference type="ARBA" id="ARBA00023239"/>
    </source>
</evidence>
<proteinExistence type="inferred from homology"/>
<organism evidence="7 8">
    <name type="scientific">Micromonospora echinofusca</name>
    <dbReference type="NCBI Taxonomy" id="47858"/>
    <lineage>
        <taxon>Bacteria</taxon>
        <taxon>Bacillati</taxon>
        <taxon>Actinomycetota</taxon>
        <taxon>Actinomycetes</taxon>
        <taxon>Micromonosporales</taxon>
        <taxon>Micromonosporaceae</taxon>
        <taxon>Micromonospora</taxon>
    </lineage>
</organism>
<feature type="region of interest" description="Disordered" evidence="6">
    <location>
        <begin position="1"/>
        <end position="88"/>
    </location>
</feature>
<gene>
    <name evidence="7" type="ORF">GSF22_22750</name>
</gene>
<dbReference type="InterPro" id="IPR018727">
    <property type="entry name" value="DUF2267"/>
</dbReference>
<dbReference type="RefSeq" id="WP_208815786.1">
    <property type="nucleotide sequence ID" value="NZ_WVUH01000231.1"/>
</dbReference>
<evidence type="ECO:0000256" key="2">
    <source>
        <dbReference type="ARBA" id="ARBA00006472"/>
    </source>
</evidence>
<dbReference type="InterPro" id="IPR038282">
    <property type="entry name" value="DUF2267_sf"/>
</dbReference>
<dbReference type="SUPFAM" id="SSF55248">
    <property type="entry name" value="PCD-like"/>
    <property type="match status" value="1"/>
</dbReference>
<evidence type="ECO:0000256" key="1">
    <source>
        <dbReference type="ARBA" id="ARBA00001554"/>
    </source>
</evidence>
<dbReference type="EMBL" id="WVUH01000231">
    <property type="protein sequence ID" value="MBO4208806.1"/>
    <property type="molecule type" value="Genomic_DNA"/>
</dbReference>
<dbReference type="InterPro" id="IPR036428">
    <property type="entry name" value="PCD_sf"/>
</dbReference>
<dbReference type="Pfam" id="PF01329">
    <property type="entry name" value="Pterin_4a"/>
    <property type="match status" value="1"/>
</dbReference>
<evidence type="ECO:0000256" key="4">
    <source>
        <dbReference type="ARBA" id="ARBA00021735"/>
    </source>
</evidence>
<evidence type="ECO:0000313" key="8">
    <source>
        <dbReference type="Proteomes" id="UP000823521"/>
    </source>
</evidence>
<dbReference type="InterPro" id="IPR001533">
    <property type="entry name" value="Pterin_deHydtase"/>
</dbReference>
<comment type="caution">
    <text evidence="7">The sequence shown here is derived from an EMBL/GenBank/DDBJ whole genome shotgun (WGS) entry which is preliminary data.</text>
</comment>
<name>A0ABS3VW81_MICEH</name>
<protein>
    <recommendedName>
        <fullName evidence="4">Putative pterin-4-alpha-carbinolamine dehydratase</fullName>
        <ecNumber evidence="3">4.2.1.96</ecNumber>
    </recommendedName>
</protein>
<dbReference type="Gene3D" id="3.30.1360.20">
    <property type="entry name" value="Transcriptional coactivator/pterin dehydratase"/>
    <property type="match status" value="1"/>
</dbReference>
<accession>A0ABS3VW81</accession>
<evidence type="ECO:0000256" key="3">
    <source>
        <dbReference type="ARBA" id="ARBA00013252"/>
    </source>
</evidence>
<dbReference type="EC" id="4.2.1.96" evidence="3"/>
<dbReference type="Gene3D" id="1.10.490.110">
    <property type="entry name" value="Uncharacterized conserved protein DUF2267"/>
    <property type="match status" value="1"/>
</dbReference>
<keyword evidence="8" id="KW-1185">Reference proteome</keyword>
<reference evidence="7 8" key="1">
    <citation type="submission" date="2019-12" db="EMBL/GenBank/DDBJ databases">
        <title>Whole genome sequencing of endophytic Actinobacterium Micromonospora sp. MPMI6T.</title>
        <authorList>
            <person name="Evv R."/>
            <person name="Podile A.R."/>
        </authorList>
    </citation>
    <scope>NUCLEOTIDE SEQUENCE [LARGE SCALE GENOMIC DNA]</scope>
    <source>
        <strain evidence="7 8">MPMI6</strain>
    </source>
</reference>
<keyword evidence="5" id="KW-0456">Lyase</keyword>
<dbReference type="Pfam" id="PF10025">
    <property type="entry name" value="DUF2267"/>
    <property type="match status" value="1"/>
</dbReference>
<comment type="similarity">
    <text evidence="2">Belongs to the pterin-4-alpha-carbinolamine dehydratase family.</text>
</comment>
<evidence type="ECO:0000313" key="7">
    <source>
        <dbReference type="EMBL" id="MBO4208806.1"/>
    </source>
</evidence>
<feature type="compositionally biased region" description="Basic and acidic residues" evidence="6">
    <location>
        <begin position="38"/>
        <end position="49"/>
    </location>
</feature>
<evidence type="ECO:0000256" key="6">
    <source>
        <dbReference type="SAM" id="MobiDB-lite"/>
    </source>
</evidence>
<sequence>MRKQMEGDNKRRRALARQARERGRRPSETGATLGASKQLEHLDRTKRDGPPAAGQHKPQSSRGGPAPPPAAPAERTWPRPHPDLAAGPQVTTVGYQDLVGDVGRRAGLDFDQARAAAEATVLALARALDEADQARLLDAVPTELHDDVPLATISRRPDLPGFLSEVARISGRTPEQARYQAEATLAALAEQDPDLVDELEIPADLRGLLGTTEPGGGLVAPTGRTAGLTDGEIREELAELPYWSGDTRALSRTIELPPANLDRVLDQVAQLRQRTGRGPTVSRPTGSTAVLTVRSRTADTVTRADIELAHRLDDLVEEAAGGIAG</sequence>
<dbReference type="Proteomes" id="UP000823521">
    <property type="component" value="Unassembled WGS sequence"/>
</dbReference>
<comment type="catalytic activity">
    <reaction evidence="1">
        <text>(4aS,6R)-4a-hydroxy-L-erythro-5,6,7,8-tetrahydrobiopterin = (6R)-L-erythro-6,7-dihydrobiopterin + H2O</text>
        <dbReference type="Rhea" id="RHEA:11920"/>
        <dbReference type="ChEBI" id="CHEBI:15377"/>
        <dbReference type="ChEBI" id="CHEBI:15642"/>
        <dbReference type="ChEBI" id="CHEBI:43120"/>
        <dbReference type="EC" id="4.2.1.96"/>
    </reaction>
</comment>